<dbReference type="EMBL" id="KZ819329">
    <property type="protein sequence ID" value="PWN20070.1"/>
    <property type="molecule type" value="Genomic_DNA"/>
</dbReference>
<feature type="compositionally biased region" description="Low complexity" evidence="1">
    <location>
        <begin position="345"/>
        <end position="384"/>
    </location>
</feature>
<feature type="region of interest" description="Disordered" evidence="1">
    <location>
        <begin position="790"/>
        <end position="893"/>
    </location>
</feature>
<feature type="compositionally biased region" description="Polar residues" evidence="1">
    <location>
        <begin position="1"/>
        <end position="25"/>
    </location>
</feature>
<keyword evidence="4" id="KW-1185">Reference proteome</keyword>
<dbReference type="STRING" id="1684307.A0A316U4F9"/>
<dbReference type="AlphaFoldDB" id="A0A316U4F9"/>
<feature type="compositionally biased region" description="Polar residues" evidence="1">
    <location>
        <begin position="212"/>
        <end position="236"/>
    </location>
</feature>
<protein>
    <recommendedName>
        <fullName evidence="2">Phosphatidate phosphatase APP1 catalytic domain-containing protein</fullName>
    </recommendedName>
</protein>
<dbReference type="PANTHER" id="PTHR28208">
    <property type="entry name" value="PHOSPHATIDATE PHOSPHATASE APP1"/>
    <property type="match status" value="1"/>
</dbReference>
<name>A0A316U4F9_9BASI</name>
<dbReference type="Proteomes" id="UP000245942">
    <property type="component" value="Unassembled WGS sequence"/>
</dbReference>
<reference evidence="3 4" key="1">
    <citation type="journal article" date="2018" name="Mol. Biol. Evol.">
        <title>Broad Genomic Sampling Reveals a Smut Pathogenic Ancestry of the Fungal Clade Ustilaginomycotina.</title>
        <authorList>
            <person name="Kijpornyongpan T."/>
            <person name="Mondo S.J."/>
            <person name="Barry K."/>
            <person name="Sandor L."/>
            <person name="Lee J."/>
            <person name="Lipzen A."/>
            <person name="Pangilinan J."/>
            <person name="LaButti K."/>
            <person name="Hainaut M."/>
            <person name="Henrissat B."/>
            <person name="Grigoriev I.V."/>
            <person name="Spatafora J.W."/>
            <person name="Aime M.C."/>
        </authorList>
    </citation>
    <scope>NUCLEOTIDE SEQUENCE [LARGE SCALE GENOMIC DNA]</scope>
    <source>
        <strain evidence="3 4">MCA 4718</strain>
    </source>
</reference>
<accession>A0A316U4F9</accession>
<feature type="compositionally biased region" description="Polar residues" evidence="1">
    <location>
        <begin position="843"/>
        <end position="853"/>
    </location>
</feature>
<dbReference type="PANTHER" id="PTHR28208:SF3">
    <property type="entry name" value="PHOSPHATIDATE PHOSPHATASE APP1"/>
    <property type="match status" value="1"/>
</dbReference>
<dbReference type="InterPro" id="IPR019236">
    <property type="entry name" value="APP1_cat"/>
</dbReference>
<feature type="region of interest" description="Disordered" evidence="1">
    <location>
        <begin position="651"/>
        <end position="679"/>
    </location>
</feature>
<dbReference type="OrthoDB" id="2117591at2759"/>
<dbReference type="RefSeq" id="XP_025347230.1">
    <property type="nucleotide sequence ID" value="XM_025492770.1"/>
</dbReference>
<proteinExistence type="predicted"/>
<feature type="compositionally biased region" description="Low complexity" evidence="1">
    <location>
        <begin position="394"/>
        <end position="403"/>
    </location>
</feature>
<dbReference type="Pfam" id="PF09949">
    <property type="entry name" value="APP1_cat"/>
    <property type="match status" value="2"/>
</dbReference>
<gene>
    <name evidence="3" type="ORF">BCV69DRAFT_283602</name>
</gene>
<evidence type="ECO:0000259" key="2">
    <source>
        <dbReference type="Pfam" id="PF09949"/>
    </source>
</evidence>
<feature type="domain" description="Phosphatidate phosphatase APP1 catalytic" evidence="2">
    <location>
        <begin position="556"/>
        <end position="652"/>
    </location>
</feature>
<dbReference type="InterPro" id="IPR052935">
    <property type="entry name" value="Mg2+_PAP"/>
</dbReference>
<dbReference type="GeneID" id="37014504"/>
<feature type="compositionally biased region" description="Low complexity" evidence="1">
    <location>
        <begin position="793"/>
        <end position="808"/>
    </location>
</feature>
<organism evidence="3 4">
    <name type="scientific">Pseudomicrostroma glucosiphilum</name>
    <dbReference type="NCBI Taxonomy" id="1684307"/>
    <lineage>
        <taxon>Eukaryota</taxon>
        <taxon>Fungi</taxon>
        <taxon>Dikarya</taxon>
        <taxon>Basidiomycota</taxon>
        <taxon>Ustilaginomycotina</taxon>
        <taxon>Exobasidiomycetes</taxon>
        <taxon>Microstromatales</taxon>
        <taxon>Microstromatales incertae sedis</taxon>
        <taxon>Pseudomicrostroma</taxon>
    </lineage>
</organism>
<feature type="compositionally biased region" description="Polar residues" evidence="1">
    <location>
        <begin position="102"/>
        <end position="118"/>
    </location>
</feature>
<feature type="compositionally biased region" description="Low complexity" evidence="1">
    <location>
        <begin position="875"/>
        <end position="892"/>
    </location>
</feature>
<evidence type="ECO:0000313" key="4">
    <source>
        <dbReference type="Proteomes" id="UP000245942"/>
    </source>
</evidence>
<feature type="compositionally biased region" description="Basic and acidic residues" evidence="1">
    <location>
        <begin position="271"/>
        <end position="289"/>
    </location>
</feature>
<feature type="domain" description="Phosphatidate phosphatase APP1 catalytic" evidence="2">
    <location>
        <begin position="681"/>
        <end position="746"/>
    </location>
</feature>
<feature type="region of interest" description="Disordered" evidence="1">
    <location>
        <begin position="210"/>
        <end position="237"/>
    </location>
</feature>
<feature type="region of interest" description="Disordered" evidence="1">
    <location>
        <begin position="97"/>
        <end position="119"/>
    </location>
</feature>
<feature type="compositionally biased region" description="Polar residues" evidence="1">
    <location>
        <begin position="819"/>
        <end position="835"/>
    </location>
</feature>
<evidence type="ECO:0000313" key="3">
    <source>
        <dbReference type="EMBL" id="PWN20070.1"/>
    </source>
</evidence>
<dbReference type="GO" id="GO:0008195">
    <property type="term" value="F:phosphatidate phosphatase activity"/>
    <property type="evidence" value="ECO:0007669"/>
    <property type="project" value="InterPro"/>
</dbReference>
<evidence type="ECO:0000256" key="1">
    <source>
        <dbReference type="SAM" id="MobiDB-lite"/>
    </source>
</evidence>
<dbReference type="GO" id="GO:0030479">
    <property type="term" value="C:actin cortical patch"/>
    <property type="evidence" value="ECO:0007669"/>
    <property type="project" value="TreeGrafter"/>
</dbReference>
<feature type="region of interest" description="Disordered" evidence="1">
    <location>
        <begin position="1"/>
        <end position="27"/>
    </location>
</feature>
<feature type="region of interest" description="Disordered" evidence="1">
    <location>
        <begin position="266"/>
        <end position="403"/>
    </location>
</feature>
<sequence length="936" mass="99961">MSSYRETVQSDGQRNVPSTSSTSITGYHIRARVSQGASQVGSKEYWSSWKASAKQKAAEVRPAIRQWNDGGASQSSSISAAQAPGLGYAPYRPRSRARIPESVTSSQTAGFSTSSLSLKDSPPEDIYPVLLPGYTFTRRDGGGDEELIVTLRGFVARKPAIHGRAQRMFNLMAKQLARLPKPLSASSTSLLLHPSETSVDDSHFFPSVPQGWASSSPAGETPSGTFTSPESQYQRQHLSERLVEGITDRMHEETLGKLVSKLGALPIDGEGGVHDEPDKGPGAKKHTADSDEEAASPPPPPPKTELAQISAQQGVRGVEESQTRAGEIDGSSTVKESVRAAEGGSAPSLTSPSTTSVSSAATSNTTATSTTATSSSSAPSAGPSRLTKLKRMAPSRTPSTASLLSLSSNPTVAADAQLVGGSQAWASRTLDEIHQLTHNLNERLADFWIYRVAMRKVRVEVQGEFVEPGTAERTWQTLLAQELKSDLNGMFRLRVNLGPLGVFEDRLQGLRTRAVLLEDVAPTTTHAALEAIATPPPTTPWCPLSLARSASTQTPIRLISDVDDTIRQTCVVQGFKSVFRQVFILPHSEVVVPGMAEWYHSLAQDYQIGIHFVSNAPIELWKPIKEFLDHAGMPAGHLHLKSYNSDFEGATVTANTGGSQSREDSEGGSGGDGPTVANTGAGKASLLSTWLQPASARKRAAIVSILDDFPETGFLLVGDTGELDLELYSELAKERPHQIKALYLRDVTSEGYVGPTSAREEFNVGEEEKRSRKAAARKAGEAIKRPVKAFAEASSRASSRPTSPTLSRTAERGGAKDFFSSQDVSSGAASASSTPQPRPTMAKTRTGTPTERTLSAPRLADSQLDPASTPPVTLPSAAPRSGSTTTTRRSPALQVRINKALAIMPAGTEIHFFKEGEDVRAESERLIRELRGEGSS</sequence>